<gene>
    <name evidence="1" type="ORF">BDV96DRAFT_665770</name>
</gene>
<reference evidence="1" key="1">
    <citation type="journal article" date="2020" name="Stud. Mycol.">
        <title>101 Dothideomycetes genomes: a test case for predicting lifestyles and emergence of pathogens.</title>
        <authorList>
            <person name="Haridas S."/>
            <person name="Albert R."/>
            <person name="Binder M."/>
            <person name="Bloem J."/>
            <person name="Labutti K."/>
            <person name="Salamov A."/>
            <person name="Andreopoulos B."/>
            <person name="Baker S."/>
            <person name="Barry K."/>
            <person name="Bills G."/>
            <person name="Bluhm B."/>
            <person name="Cannon C."/>
            <person name="Castanera R."/>
            <person name="Culley D."/>
            <person name="Daum C."/>
            <person name="Ezra D."/>
            <person name="Gonzalez J."/>
            <person name="Henrissat B."/>
            <person name="Kuo A."/>
            <person name="Liang C."/>
            <person name="Lipzen A."/>
            <person name="Lutzoni F."/>
            <person name="Magnuson J."/>
            <person name="Mondo S."/>
            <person name="Nolan M."/>
            <person name="Ohm R."/>
            <person name="Pangilinan J."/>
            <person name="Park H.-J."/>
            <person name="Ramirez L."/>
            <person name="Alfaro M."/>
            <person name="Sun H."/>
            <person name="Tritt A."/>
            <person name="Yoshinaga Y."/>
            <person name="Zwiers L.-H."/>
            <person name="Turgeon B."/>
            <person name="Goodwin S."/>
            <person name="Spatafora J."/>
            <person name="Crous P."/>
            <person name="Grigoriev I."/>
        </authorList>
    </citation>
    <scope>NUCLEOTIDE SEQUENCE</scope>
    <source>
        <strain evidence="1">CBS 627.86</strain>
    </source>
</reference>
<name>A0A6A5YYK6_9PLEO</name>
<protein>
    <submittedName>
        <fullName evidence="1">PRTase ComF-like protein</fullName>
    </submittedName>
</protein>
<dbReference type="AlphaFoldDB" id="A0A6A5YYK6"/>
<evidence type="ECO:0000313" key="2">
    <source>
        <dbReference type="Proteomes" id="UP000799770"/>
    </source>
</evidence>
<dbReference type="OrthoDB" id="9986683at2759"/>
<dbReference type="EMBL" id="ML977333">
    <property type="protein sequence ID" value="KAF2111913.1"/>
    <property type="molecule type" value="Genomic_DNA"/>
</dbReference>
<dbReference type="Proteomes" id="UP000799770">
    <property type="component" value="Unassembled WGS sequence"/>
</dbReference>
<evidence type="ECO:0000313" key="1">
    <source>
        <dbReference type="EMBL" id="KAF2111913.1"/>
    </source>
</evidence>
<proteinExistence type="predicted"/>
<sequence>MSYALHHIDSDDLDQLSFDAKAYSLFKHGDDTHAQRFGRSLAQGFIANAYTVATAKSLVVSVAYHATPTAAHTLRRHFISYLNRYRISQRLDPAVIVDINRTCPYGEDYATQSPNSRRRLLGSSDFHIDTIRVGGSSIVVLDDIRVTGAHEHRIATMFRMLGVVDKAHFVYFAAVRNPGVCPIIECHLNRAAISSIFGLETLIQSGSFVINARLVKFLLGNLHEEFCRLLRRQEDAFVGELLDAAIAEGHGTNVDFEKNFRFLLWEQRIRNDTVGEPT</sequence>
<dbReference type="InterPro" id="IPR028944">
    <property type="entry name" value="PRTase_ComF-like"/>
</dbReference>
<accession>A0A6A5YYK6</accession>
<keyword evidence="2" id="KW-1185">Reference proteome</keyword>
<dbReference type="Pfam" id="PF15610">
    <property type="entry name" value="PRTase_3"/>
    <property type="match status" value="1"/>
</dbReference>
<organism evidence="1 2">
    <name type="scientific">Lophiotrema nucula</name>
    <dbReference type="NCBI Taxonomy" id="690887"/>
    <lineage>
        <taxon>Eukaryota</taxon>
        <taxon>Fungi</taxon>
        <taxon>Dikarya</taxon>
        <taxon>Ascomycota</taxon>
        <taxon>Pezizomycotina</taxon>
        <taxon>Dothideomycetes</taxon>
        <taxon>Pleosporomycetidae</taxon>
        <taxon>Pleosporales</taxon>
        <taxon>Lophiotremataceae</taxon>
        <taxon>Lophiotrema</taxon>
    </lineage>
</organism>